<dbReference type="InterPro" id="IPR051172">
    <property type="entry name" value="Chlamydia_OmcB"/>
</dbReference>
<proteinExistence type="predicted"/>
<evidence type="ECO:0000313" key="4">
    <source>
        <dbReference type="Proteomes" id="UP000231067"/>
    </source>
</evidence>
<reference evidence="3 4" key="1">
    <citation type="submission" date="2017-09" db="EMBL/GenBank/DDBJ databases">
        <title>Depth-based differentiation of microbial function through sediment-hosted aquifers and enrichment of novel symbionts in the deep terrestrial subsurface.</title>
        <authorList>
            <person name="Probst A.J."/>
            <person name="Ladd B."/>
            <person name="Jarett J.K."/>
            <person name="Geller-Mcgrath D.E."/>
            <person name="Sieber C.M."/>
            <person name="Emerson J.B."/>
            <person name="Anantharaman K."/>
            <person name="Thomas B.C."/>
            <person name="Malmstrom R."/>
            <person name="Stieglmeier M."/>
            <person name="Klingl A."/>
            <person name="Woyke T."/>
            <person name="Ryan C.M."/>
            <person name="Banfield J.F."/>
        </authorList>
    </citation>
    <scope>NUCLEOTIDE SEQUENCE [LARGE SCALE GENOMIC DNA]</scope>
    <source>
        <strain evidence="3">CG23_combo_of_CG06-09_8_20_14_all_40_23</strain>
    </source>
</reference>
<feature type="non-terminal residue" evidence="3">
    <location>
        <position position="1"/>
    </location>
</feature>
<dbReference type="Pfam" id="PF01345">
    <property type="entry name" value="DUF11"/>
    <property type="match status" value="8"/>
</dbReference>
<evidence type="ECO:0000259" key="2">
    <source>
        <dbReference type="Pfam" id="PF24595"/>
    </source>
</evidence>
<feature type="domain" description="DUF11" evidence="1">
    <location>
        <begin position="1339"/>
        <end position="1454"/>
    </location>
</feature>
<feature type="domain" description="DUF11" evidence="1">
    <location>
        <begin position="938"/>
        <end position="1061"/>
    </location>
</feature>
<dbReference type="Pfam" id="PF24595">
    <property type="entry name" value="DUF7619"/>
    <property type="match status" value="2"/>
</dbReference>
<dbReference type="Gene3D" id="2.60.40.4070">
    <property type="match status" value="1"/>
</dbReference>
<protein>
    <recommendedName>
        <fullName evidence="5">Fibronectin type-III domain-containing protein</fullName>
    </recommendedName>
</protein>
<feature type="domain" description="DUF7619" evidence="2">
    <location>
        <begin position="1464"/>
        <end position="1521"/>
    </location>
</feature>
<dbReference type="EMBL" id="PCSH01000090">
    <property type="protein sequence ID" value="PIP40946.1"/>
    <property type="molecule type" value="Genomic_DNA"/>
</dbReference>
<evidence type="ECO:0008006" key="5">
    <source>
        <dbReference type="Google" id="ProtNLM"/>
    </source>
</evidence>
<name>A0A2H0A6C5_9BACT</name>
<dbReference type="NCBIfam" id="TIGR01451">
    <property type="entry name" value="B_ant_repeat"/>
    <property type="match status" value="5"/>
</dbReference>
<evidence type="ECO:0000313" key="3">
    <source>
        <dbReference type="EMBL" id="PIP40946.1"/>
    </source>
</evidence>
<evidence type="ECO:0000259" key="1">
    <source>
        <dbReference type="Pfam" id="PF01345"/>
    </source>
</evidence>
<dbReference type="InterPro" id="IPR001434">
    <property type="entry name" value="OmcB-like_DUF11"/>
</dbReference>
<feature type="domain" description="DUF11" evidence="1">
    <location>
        <begin position="132"/>
        <end position="236"/>
    </location>
</feature>
<gene>
    <name evidence="3" type="ORF">COX18_04985</name>
</gene>
<feature type="domain" description="DUF11" evidence="1">
    <location>
        <begin position="1072"/>
        <end position="1202"/>
    </location>
</feature>
<organism evidence="3 4">
    <name type="scientific">Candidatus Desantisbacteria bacterium CG23_combo_of_CG06-09_8_20_14_all_40_23</name>
    <dbReference type="NCBI Taxonomy" id="1974550"/>
    <lineage>
        <taxon>Bacteria</taxon>
        <taxon>Candidatus Desantisiibacteriota</taxon>
    </lineage>
</organism>
<dbReference type="InterPro" id="IPR026444">
    <property type="entry name" value="Secre_tail"/>
</dbReference>
<dbReference type="InterPro" id="IPR055353">
    <property type="entry name" value="DUF7619"/>
</dbReference>
<dbReference type="Gene3D" id="2.60.40.1170">
    <property type="entry name" value="Mu homology domain, subdomain B"/>
    <property type="match status" value="1"/>
</dbReference>
<feature type="domain" description="DUF11" evidence="1">
    <location>
        <begin position="256"/>
        <end position="370"/>
    </location>
</feature>
<feature type="domain" description="DUF11" evidence="1">
    <location>
        <begin position="506"/>
        <end position="618"/>
    </location>
</feature>
<accession>A0A2H0A6C5</accession>
<comment type="caution">
    <text evidence="3">The sequence shown here is derived from an EMBL/GenBank/DDBJ whole genome shotgun (WGS) entry which is preliminary data.</text>
</comment>
<dbReference type="InterPro" id="IPR047589">
    <property type="entry name" value="DUF11_rpt"/>
</dbReference>
<dbReference type="Proteomes" id="UP000231067">
    <property type="component" value="Unassembled WGS sequence"/>
</dbReference>
<sequence>GSMATNTYTAGRVGTWTVRGTYTTEGKTDTATVTVTYGTATTLDITPSNALVWVLDTVTYSATARDMRGNTWTVTGSTTFGVNDLLGTMSKNIYTAGEKGTWTITGTYITAIGSTTVRAKVRPNLWVIKLGEEEVRQGDSMDYYIYYGNEGCSQAGSVTLKDILPPGVSFVSSSLGTYDSITGSGTAISPHILTWNLAPIQSQGEDFATITVQVGSTVVGELTNVAEIATSVPDSECNFEYNRATFTTVANIRMIDLSVSKLSVPEVLQGAILTYTITYNNLGNIEASNVTLTDYLPEGVSYISNTLGTPTISNNSKTLVWSIGSISAKGMVKFDLLVKVSDTAFGNITNVISIHGTKTEQNLSNNQATCMTVVKPSKVDLSIEKQGPAMAKPNSQIRYLISYQNKSNVTATGVTITDILPSNTSYATSTLGIPTTTSQTGGTLTWSISSLSAQGSGYFELLVNIGTITGTTTLTNTISISSTQQDVNLADNQSIATTTVIPERVDLEIQKWGPQTIYIDSEFSYTIQYRNLENAGLVKATITDTLPTGITFVRSSLGTPTTQNGNICSWVVDVSQATSFATITVSLGTVAVGTSLTNHIAIAYIGDINSSNNIATWTSTTDEALTDVLISKYGSWQTTPGGKILYKFWINNVGETPITGTITDFLPIGLTYVTNTNQDMVGTPAISTRETQIVGTVPGEGVNLTWTIRQQLPAGSCTMTEVLLDVCPFISLYRTTHAASPTLGYSNEYIVNKIRVETIPMDNNMENNEDDFVTQILSGKADVYVYKRGHYEACPGQVIKYYVYGGNYGYSDAGSVTLTDTMPIGVTIQGIEYLGGIRIGSPTMATITNGKWQQQVLTWNNIGTISAPNGIYSSTIPDIPTNWFYFAVTAKIPDDILPTGWTSINLDNAISISTTSHEEGLYLNSMNVKTIVIPQQVDLAVYKWGPSDCAAGNEIVYGIGYYNNGPDIAHTVTITDTLPIGVEYGTDTSGLHLQVVGSPSSGQKLIWTVGTLSSYSANWMNYKHFNLTVKIGTLTVNTKLTNKVEIWSKDKEKDSKNNKAEWVTTVRYPNVDLTIYKSGPKEVIRGNNDIWYYIWFYNKGNTTANDVKPVDTLPSGANYKNYYGYYYDSTYTNYQRIGTPTVSANKQIITWNLGDLPSDSRGYITIMVTANTVDYSDNKIYNKVSISSKQHDGNPNNNYAECSSKIINPVTNLHVIKHGPKKVSPGNEMIYTIHYGNAGNAEVRDIEIVDTLPEGVTYMGSDIDFKYPPRILGNKVIWRVPKIRHGFNTNFDVKTLLAGSISAGTVLKNKVEITNLPTDNNWKNNVSEWKTKVVKKEPDIAVTISGDIASPGFKKNLYVTCSNEGTGLAENVVLTLRLPDKNHVTHDYSRPEGDYNSSKNTIIWSIGSLLPKESRHYRAKIMVKTSTGRGTRLYSQATVSTTSKESDYKNNKAEEHEDVIASYDPNMKTASPQDYVPATATDISYTIHFENIGQANATKIKLDDQLSNNLDWSTVEIENVCIGGTVSTISEFNKQLQTRLRAKLDQLIHSQYTQDEVDEIVEMSGLKVWWHPSVGTITWEIDFGDYEFGLPPNDDTDAGSGWVSFKVSTIGTLSSGTEIINDALITFDYNVPIKTPVVKHVVDGTAPTTQIILDPYQVGSTFTVGWSGNDTVGKIAGYEIYSAQDNGTPTLLGNFVENSSIYVGIVGHTYTFYCKAMDMAGNVSSTSTAATRVLSVAEAGAGTMTQVIINPASNSIELGETMRLTACGLNENGEALMVGISYSWNVPGGLSIIGSTTNSITVKGAGVGTQCVSVTAVTNAASKTSNGTYTVSAGVIDSITIAGTPTSMELNQQALFVGHAWNRFGAEITGQTFDWKVMDTVVGSITLAGTTSTSATVTAKIVGSGYLVATANEKQGSLQISVSAGSVATVTVDGPTTLQLGQTAVFTAKAYNQSGHELLDKIATWEVSPAPPLCNFTPSSISSAILMAQAPGIGTLTGNIEEIRKACAITIIEGTVTQLSITTGSQTMPAGMVSSAIVIEAQNSNDVTVSTPATITLTVTSDSSLSRFSQSASEAEWTGTGTFVIPAGANSTSIFHKYNGTATAAITITVNANGSITAATHNITITALGTSTVGNIVADDGKTMVTLKANDLSGASFIEINTSPTQPGVNAPNGLVMVPSTLREIRLSGAGLNAGATVTVTIPYTEANIGGNDENNLQLYQLGSGSTTWSMVTNINRDQTSNTIAGVVHIFSHFVLMLPTWKQTLNEVIVYPNPCITDKHGYQMHFTNLTQNAVIKIFNIAGELVKEIRSNNPLEIWKIDNDDGERVASGIYIYLITDTANNKKIGKLAVIK</sequence>
<feature type="domain" description="DUF11" evidence="1">
    <location>
        <begin position="380"/>
        <end position="497"/>
    </location>
</feature>
<dbReference type="PANTHER" id="PTHR34819">
    <property type="entry name" value="LARGE CYSTEINE-RICH PERIPLASMIC PROTEIN OMCB"/>
    <property type="match status" value="1"/>
</dbReference>
<feature type="domain" description="DUF11" evidence="1">
    <location>
        <begin position="1220"/>
        <end position="1328"/>
    </location>
</feature>
<feature type="domain" description="DUF7619" evidence="2">
    <location>
        <begin position="1588"/>
        <end position="1639"/>
    </location>
</feature>
<dbReference type="NCBIfam" id="TIGR04183">
    <property type="entry name" value="Por_Secre_tail"/>
    <property type="match status" value="1"/>
</dbReference>